<dbReference type="Gene3D" id="3.40.50.10900">
    <property type="entry name" value="PAC-like subunit"/>
    <property type="match status" value="1"/>
</dbReference>
<evidence type="ECO:0000313" key="1">
    <source>
        <dbReference type="EMBL" id="CAB4601118.1"/>
    </source>
</evidence>
<organism evidence="1">
    <name type="scientific">freshwater metagenome</name>
    <dbReference type="NCBI Taxonomy" id="449393"/>
    <lineage>
        <taxon>unclassified sequences</taxon>
        <taxon>metagenomes</taxon>
        <taxon>ecological metagenomes</taxon>
    </lineage>
</organism>
<reference evidence="1" key="1">
    <citation type="submission" date="2020-05" db="EMBL/GenBank/DDBJ databases">
        <authorList>
            <person name="Chiriac C."/>
            <person name="Salcher M."/>
            <person name="Ghai R."/>
            <person name="Kavagutti S V."/>
        </authorList>
    </citation>
    <scope>NUCLEOTIDE SEQUENCE</scope>
</reference>
<dbReference type="AlphaFoldDB" id="A0A6J6GWU7"/>
<dbReference type="PIRSF" id="PIRSF028754">
    <property type="entry name" value="UCP028754"/>
    <property type="match status" value="1"/>
</dbReference>
<dbReference type="PANTHER" id="PTHR35610:SF7">
    <property type="entry name" value="3-ISOPROPYLMALATE DEHYDRATASE"/>
    <property type="match status" value="1"/>
</dbReference>
<evidence type="ECO:0000313" key="2">
    <source>
        <dbReference type="EMBL" id="CAB4609055.1"/>
    </source>
</evidence>
<protein>
    <submittedName>
        <fullName evidence="1">Unannotated protein</fullName>
    </submittedName>
</protein>
<dbReference type="SUPFAM" id="SSF159659">
    <property type="entry name" value="Cgl1923-like"/>
    <property type="match status" value="1"/>
</dbReference>
<gene>
    <name evidence="1" type="ORF">UFOPK1808_00771</name>
    <name evidence="2" type="ORF">UFOPK1889_00165</name>
</gene>
<dbReference type="EMBL" id="CAEZUZ010000013">
    <property type="protein sequence ID" value="CAB4609055.1"/>
    <property type="molecule type" value="Genomic_DNA"/>
</dbReference>
<name>A0A6J6GWU7_9ZZZZ</name>
<dbReference type="EMBL" id="CAEZUL010000073">
    <property type="protein sequence ID" value="CAB4601118.1"/>
    <property type="molecule type" value="Genomic_DNA"/>
</dbReference>
<dbReference type="InterPro" id="IPR019151">
    <property type="entry name" value="Proteasome_assmbl_chaperone_2"/>
</dbReference>
<accession>A0A6J6GWU7</accession>
<sequence>MPISVDEVLETYWDDLAPLRNPVMLVALRGLFDIGGVATSALDWMLKEREATVVADIDPDPFFDFTEERPEQIIDEDGERLIQWPENEFMIIRYPEGARDMIVLNGVEPHVSWSVFTQSIVEVAKGLGCNLVVSLGAAAEQTPHTRVPLVVGSTTNADLASRLGLSRPQYQGPTGVAGVMLDALDTARIPSISLRVGVPHYLMHAQHPKSAAALLQHLQHVLGIPTDHANLVEEISRWQELHDAAVEGDREASAYVSMLEQRYDHNLERTMPSGDDLAAELEEFLRGQSDDSSED</sequence>
<dbReference type="Pfam" id="PF09754">
    <property type="entry name" value="PAC2"/>
    <property type="match status" value="1"/>
</dbReference>
<dbReference type="InterPro" id="IPR008492">
    <property type="entry name" value="Rv2714-like"/>
</dbReference>
<proteinExistence type="predicted"/>
<dbReference type="InterPro" id="IPR038389">
    <property type="entry name" value="PSMG2_sf"/>
</dbReference>
<dbReference type="PANTHER" id="PTHR35610">
    <property type="entry name" value="3-ISOPROPYLMALATE DEHYDRATASE-RELATED"/>
    <property type="match status" value="1"/>
</dbReference>